<evidence type="ECO:0000259" key="2">
    <source>
        <dbReference type="Pfam" id="PF02229"/>
    </source>
</evidence>
<dbReference type="EMBL" id="AHOR02000016">
    <property type="protein sequence ID" value="EMF83126.1"/>
    <property type="molecule type" value="Genomic_DNA"/>
</dbReference>
<dbReference type="GO" id="GO:0006355">
    <property type="term" value="P:regulation of DNA-templated transcription"/>
    <property type="evidence" value="ECO:0007669"/>
    <property type="project" value="InterPro"/>
</dbReference>
<evidence type="ECO:0000256" key="1">
    <source>
        <dbReference type="SAM" id="MobiDB-lite"/>
    </source>
</evidence>
<dbReference type="SUPFAM" id="SSF54447">
    <property type="entry name" value="ssDNA-binding transcriptional regulator domain"/>
    <property type="match status" value="1"/>
</dbReference>
<proteinExistence type="predicted"/>
<dbReference type="Pfam" id="PF02229">
    <property type="entry name" value="PC4"/>
    <property type="match status" value="1"/>
</dbReference>
<dbReference type="InterPro" id="IPR009044">
    <property type="entry name" value="ssDNA-bd_transcriptional_reg"/>
</dbReference>
<organism evidence="3 4">
    <name type="scientific">Leptospira weilii serovar Topaz str. LT2116</name>
    <dbReference type="NCBI Taxonomy" id="1088540"/>
    <lineage>
        <taxon>Bacteria</taxon>
        <taxon>Pseudomonadati</taxon>
        <taxon>Spirochaetota</taxon>
        <taxon>Spirochaetia</taxon>
        <taxon>Leptospirales</taxon>
        <taxon>Leptospiraceae</taxon>
        <taxon>Leptospira</taxon>
    </lineage>
</organism>
<protein>
    <recommendedName>
        <fullName evidence="2">Transcriptional coactivator p15 (PC4) C-terminal domain-containing protein</fullName>
    </recommendedName>
</protein>
<evidence type="ECO:0000313" key="4">
    <source>
        <dbReference type="Proteomes" id="UP000011770"/>
    </source>
</evidence>
<dbReference type="Gene3D" id="2.30.31.10">
    <property type="entry name" value="Transcriptional Coactivator Pc4, Chain A"/>
    <property type="match status" value="1"/>
</dbReference>
<accession>M3H1X3</accession>
<feature type="domain" description="Transcriptional coactivator p15 (PC4) C-terminal" evidence="2">
    <location>
        <begin position="11"/>
        <end position="41"/>
    </location>
</feature>
<comment type="caution">
    <text evidence="3">The sequence shown here is derived from an EMBL/GenBank/DDBJ whole genome shotgun (WGS) entry which is preliminary data.</text>
</comment>
<reference evidence="3 4" key="1">
    <citation type="submission" date="2013-01" db="EMBL/GenBank/DDBJ databases">
        <authorList>
            <person name="Harkins D.M."/>
            <person name="Durkin A.S."/>
            <person name="Brinkac L.M."/>
            <person name="Haft D.H."/>
            <person name="Selengut J.D."/>
            <person name="Sanka R."/>
            <person name="DePew J."/>
            <person name="Purushe J."/>
            <person name="Tulsiani S.M."/>
            <person name="Graham G.C."/>
            <person name="Burns M.-A."/>
            <person name="Dohnt M.F."/>
            <person name="Smythe L.D."/>
            <person name="McKay D.B."/>
            <person name="Craig S.B."/>
            <person name="Vinetz J.M."/>
            <person name="Sutton G.G."/>
            <person name="Nierman W.C."/>
            <person name="Fouts D.E."/>
        </authorList>
    </citation>
    <scope>NUCLEOTIDE SEQUENCE [LARGE SCALE GENOMIC DNA]</scope>
    <source>
        <strain evidence="3 4">LT2116</strain>
    </source>
</reference>
<sequence length="68" mass="7977">MGVIRDIDKGKGEVIRVEVSEYKGTKYLNLRVWYTDKDGEKNRLRKESQFLRNSTTKSEKRSSKPKAK</sequence>
<name>M3H1X3_9LEPT</name>
<dbReference type="Proteomes" id="UP000011770">
    <property type="component" value="Unassembled WGS sequence"/>
</dbReference>
<feature type="region of interest" description="Disordered" evidence="1">
    <location>
        <begin position="44"/>
        <end position="68"/>
    </location>
</feature>
<dbReference type="GO" id="GO:0003677">
    <property type="term" value="F:DNA binding"/>
    <property type="evidence" value="ECO:0007669"/>
    <property type="project" value="InterPro"/>
</dbReference>
<dbReference type="AlphaFoldDB" id="M3H1X3"/>
<gene>
    <name evidence="3" type="ORF">LEP1GSC188_2084</name>
</gene>
<dbReference type="InterPro" id="IPR003173">
    <property type="entry name" value="PC4_C"/>
</dbReference>
<evidence type="ECO:0000313" key="3">
    <source>
        <dbReference type="EMBL" id="EMF83126.1"/>
    </source>
</evidence>